<dbReference type="AlphaFoldDB" id="A0A9P4S5D7"/>
<comment type="pathway">
    <text evidence="2 7">Glycan metabolism; L-arabinan degradation.</text>
</comment>
<gene>
    <name evidence="11" type="ORF">M501DRAFT_982066</name>
</gene>
<dbReference type="Pfam" id="PF04616">
    <property type="entry name" value="Glyco_hydro_43"/>
    <property type="match status" value="1"/>
</dbReference>
<evidence type="ECO:0000313" key="11">
    <source>
        <dbReference type="EMBL" id="KAF2835338.1"/>
    </source>
</evidence>
<dbReference type="CDD" id="cd18831">
    <property type="entry name" value="GH43_AnAbnA-like"/>
    <property type="match status" value="1"/>
</dbReference>
<keyword evidence="12" id="KW-1185">Reference proteome</keyword>
<keyword evidence="6 7" id="KW-0326">Glycosidase</keyword>
<evidence type="ECO:0000256" key="5">
    <source>
        <dbReference type="ARBA" id="ARBA00022801"/>
    </source>
</evidence>
<dbReference type="SUPFAM" id="SSF75005">
    <property type="entry name" value="Arabinanase/levansucrase/invertase"/>
    <property type="match status" value="1"/>
</dbReference>
<feature type="site" description="Important for catalytic activity, responsible for pKa modulation of the active site Glu and correct orientation of both the proton donor and substrate" evidence="9">
    <location>
        <position position="149"/>
    </location>
</feature>
<dbReference type="InterPro" id="IPR016840">
    <property type="entry name" value="Glyco_hydro_43_endo_a_Ara-ase"/>
</dbReference>
<dbReference type="EC" id="3.2.1.99" evidence="4 7"/>
<organism evidence="11 12">
    <name type="scientific">Patellaria atrata CBS 101060</name>
    <dbReference type="NCBI Taxonomy" id="1346257"/>
    <lineage>
        <taxon>Eukaryota</taxon>
        <taxon>Fungi</taxon>
        <taxon>Dikarya</taxon>
        <taxon>Ascomycota</taxon>
        <taxon>Pezizomycotina</taxon>
        <taxon>Dothideomycetes</taxon>
        <taxon>Dothideomycetes incertae sedis</taxon>
        <taxon>Patellariales</taxon>
        <taxon>Patellariaceae</taxon>
        <taxon>Patellaria</taxon>
    </lineage>
</organism>
<keyword evidence="5 7" id="KW-0378">Hydrolase</keyword>
<evidence type="ECO:0000256" key="9">
    <source>
        <dbReference type="PIRSR" id="PIRSR606710-2"/>
    </source>
</evidence>
<feature type="signal peptide" evidence="10">
    <location>
        <begin position="1"/>
        <end position="21"/>
    </location>
</feature>
<dbReference type="InterPro" id="IPR050727">
    <property type="entry name" value="GH43_arabinanases"/>
</dbReference>
<evidence type="ECO:0000256" key="1">
    <source>
        <dbReference type="ARBA" id="ARBA00000375"/>
    </source>
</evidence>
<dbReference type="GO" id="GO:0046558">
    <property type="term" value="F:arabinan endo-1,5-alpha-L-arabinosidase activity"/>
    <property type="evidence" value="ECO:0007669"/>
    <property type="project" value="UniProtKB-EC"/>
</dbReference>
<evidence type="ECO:0000256" key="3">
    <source>
        <dbReference type="ARBA" id="ARBA00009865"/>
    </source>
</evidence>
<dbReference type="InterPro" id="IPR006710">
    <property type="entry name" value="Glyco_hydro_43"/>
</dbReference>
<evidence type="ECO:0000256" key="2">
    <source>
        <dbReference type="ARBA" id="ARBA00004834"/>
    </source>
</evidence>
<dbReference type="EMBL" id="MU006109">
    <property type="protein sequence ID" value="KAF2835338.1"/>
    <property type="molecule type" value="Genomic_DNA"/>
</dbReference>
<dbReference type="InterPro" id="IPR023296">
    <property type="entry name" value="Glyco_hydro_beta-prop_sf"/>
</dbReference>
<dbReference type="Gene3D" id="2.115.10.20">
    <property type="entry name" value="Glycosyl hydrolase domain, family 43"/>
    <property type="match status" value="1"/>
</dbReference>
<dbReference type="PANTHER" id="PTHR43301">
    <property type="entry name" value="ARABINAN ENDO-1,5-ALPHA-L-ARABINOSIDASE"/>
    <property type="match status" value="1"/>
</dbReference>
<dbReference type="PIRSF" id="PIRSF026534">
    <property type="entry name" value="Endo_alpha-L-arabinosidase"/>
    <property type="match status" value="1"/>
</dbReference>
<feature type="active site" description="Proton acceptor" evidence="8">
    <location>
        <position position="35"/>
    </location>
</feature>
<evidence type="ECO:0000256" key="8">
    <source>
        <dbReference type="PIRSR" id="PIRSR606710-1"/>
    </source>
</evidence>
<feature type="chain" id="PRO_5040136396" description="Arabinan endo-1,5-alpha-L-arabinosidase" evidence="10">
    <location>
        <begin position="22"/>
        <end position="321"/>
    </location>
</feature>
<sequence>MIRILFLSATALLLWQTHGQADPLPCSGVCTNSHDPSIIRRDSDGRYFRFSTGGKVAIHTAPSLDGPWTYQCAMLPSGSVINNPGRNDIWAPDAAKVGDTYYIYYSVSTFGSQNSAIGFATSPTMDCNSFNDHGSVVTSYSGSRFNTIDGNLFFAGGKYYLNFGSFWDGLYQVEMANPPTAAVSAPRQITYEPSGSRAIEAPFMIFNNNYYYLFFSNGVCCGYDSKRPPPGEEYKVKVCRSPSATAGFVDKNGRSCTSGGGTVILGSHGNIYGPGGQGIYNDPINSWIIYYHYVDTRIGFSDGAKRFGWNKINWVDGWPSV</sequence>
<proteinExistence type="inferred from homology"/>
<keyword evidence="10" id="KW-0732">Signal</keyword>
<evidence type="ECO:0000256" key="4">
    <source>
        <dbReference type="ARBA" id="ARBA00012586"/>
    </source>
</evidence>
<comment type="similarity">
    <text evidence="3 7">Belongs to the glycosyl hydrolase 43 family.</text>
</comment>
<comment type="catalytic activity">
    <reaction evidence="1 7">
        <text>Endohydrolysis of (1-&gt;5)-alpha-arabinofuranosidic linkages in (1-&gt;5)-arabinans.</text>
        <dbReference type="EC" id="3.2.1.99"/>
    </reaction>
</comment>
<feature type="active site" description="Proton donor" evidence="8">
    <location>
        <position position="200"/>
    </location>
</feature>
<evidence type="ECO:0000256" key="10">
    <source>
        <dbReference type="SAM" id="SignalP"/>
    </source>
</evidence>
<name>A0A9P4S5D7_9PEZI</name>
<accession>A0A9P4S5D7</accession>
<reference evidence="11" key="1">
    <citation type="journal article" date="2020" name="Stud. Mycol.">
        <title>101 Dothideomycetes genomes: a test case for predicting lifestyles and emergence of pathogens.</title>
        <authorList>
            <person name="Haridas S."/>
            <person name="Albert R."/>
            <person name="Binder M."/>
            <person name="Bloem J."/>
            <person name="Labutti K."/>
            <person name="Salamov A."/>
            <person name="Andreopoulos B."/>
            <person name="Baker S."/>
            <person name="Barry K."/>
            <person name="Bills G."/>
            <person name="Bluhm B."/>
            <person name="Cannon C."/>
            <person name="Castanera R."/>
            <person name="Culley D."/>
            <person name="Daum C."/>
            <person name="Ezra D."/>
            <person name="Gonzalez J."/>
            <person name="Henrissat B."/>
            <person name="Kuo A."/>
            <person name="Liang C."/>
            <person name="Lipzen A."/>
            <person name="Lutzoni F."/>
            <person name="Magnuson J."/>
            <person name="Mondo S."/>
            <person name="Nolan M."/>
            <person name="Ohm R."/>
            <person name="Pangilinan J."/>
            <person name="Park H.-J."/>
            <person name="Ramirez L."/>
            <person name="Alfaro M."/>
            <person name="Sun H."/>
            <person name="Tritt A."/>
            <person name="Yoshinaga Y."/>
            <person name="Zwiers L.-H."/>
            <person name="Turgeon B."/>
            <person name="Goodwin S."/>
            <person name="Spatafora J."/>
            <person name="Crous P."/>
            <person name="Grigoriev I."/>
        </authorList>
    </citation>
    <scope>NUCLEOTIDE SEQUENCE</scope>
    <source>
        <strain evidence="11">CBS 101060</strain>
    </source>
</reference>
<dbReference type="PANTHER" id="PTHR43301:SF3">
    <property type="entry name" value="ARABINAN ENDO-1,5-ALPHA-L-ARABINOSIDASE A-RELATED"/>
    <property type="match status" value="1"/>
</dbReference>
<dbReference type="Proteomes" id="UP000799429">
    <property type="component" value="Unassembled WGS sequence"/>
</dbReference>
<comment type="caution">
    <text evidence="11">The sequence shown here is derived from an EMBL/GenBank/DDBJ whole genome shotgun (WGS) entry which is preliminary data.</text>
</comment>
<evidence type="ECO:0000313" key="12">
    <source>
        <dbReference type="Proteomes" id="UP000799429"/>
    </source>
</evidence>
<protein>
    <recommendedName>
        <fullName evidence="4 7">Arabinan endo-1,5-alpha-L-arabinosidase</fullName>
        <ecNumber evidence="4 7">3.2.1.99</ecNumber>
    </recommendedName>
</protein>
<evidence type="ECO:0000256" key="6">
    <source>
        <dbReference type="ARBA" id="ARBA00023295"/>
    </source>
</evidence>
<dbReference type="OrthoDB" id="195678at2759"/>
<dbReference type="GO" id="GO:0005975">
    <property type="term" value="P:carbohydrate metabolic process"/>
    <property type="evidence" value="ECO:0007669"/>
    <property type="project" value="InterPro"/>
</dbReference>
<evidence type="ECO:0000256" key="7">
    <source>
        <dbReference type="PIRNR" id="PIRNR026534"/>
    </source>
</evidence>